<keyword evidence="2" id="KW-1185">Reference proteome</keyword>
<dbReference type="EMBL" id="OW240917">
    <property type="protein sequence ID" value="CAH2302952.1"/>
    <property type="molecule type" value="Genomic_DNA"/>
</dbReference>
<sequence length="51" mass="5289">NGALAGCRAIGGLTLVLTGDFAGGCRLNSQNCLQTSSRFLPSHWVSGVLRI</sequence>
<reference evidence="1" key="1">
    <citation type="submission" date="2022-03" db="EMBL/GenBank/DDBJ databases">
        <authorList>
            <person name="Alioto T."/>
            <person name="Alioto T."/>
            <person name="Gomez Garrido J."/>
        </authorList>
    </citation>
    <scope>NUCLEOTIDE SEQUENCE</scope>
</reference>
<gene>
    <name evidence="1" type="ORF">PECUL_23A002426</name>
</gene>
<dbReference type="AlphaFoldDB" id="A0AAD1WFN4"/>
<protein>
    <submittedName>
        <fullName evidence="1">Uncharacterized protein</fullName>
    </submittedName>
</protein>
<dbReference type="Proteomes" id="UP001295444">
    <property type="component" value="Chromosome 06"/>
</dbReference>
<proteinExistence type="predicted"/>
<organism evidence="1 2">
    <name type="scientific">Pelobates cultripes</name>
    <name type="common">Western spadefoot toad</name>
    <dbReference type="NCBI Taxonomy" id="61616"/>
    <lineage>
        <taxon>Eukaryota</taxon>
        <taxon>Metazoa</taxon>
        <taxon>Chordata</taxon>
        <taxon>Craniata</taxon>
        <taxon>Vertebrata</taxon>
        <taxon>Euteleostomi</taxon>
        <taxon>Amphibia</taxon>
        <taxon>Batrachia</taxon>
        <taxon>Anura</taxon>
        <taxon>Pelobatoidea</taxon>
        <taxon>Pelobatidae</taxon>
        <taxon>Pelobates</taxon>
    </lineage>
</organism>
<name>A0AAD1WFN4_PELCU</name>
<feature type="non-terminal residue" evidence="1">
    <location>
        <position position="1"/>
    </location>
</feature>
<evidence type="ECO:0000313" key="2">
    <source>
        <dbReference type="Proteomes" id="UP001295444"/>
    </source>
</evidence>
<evidence type="ECO:0000313" key="1">
    <source>
        <dbReference type="EMBL" id="CAH2302952.1"/>
    </source>
</evidence>
<accession>A0AAD1WFN4</accession>